<evidence type="ECO:0000313" key="2">
    <source>
        <dbReference type="EMBL" id="CAE6509953.1"/>
    </source>
</evidence>
<feature type="compositionally biased region" description="Acidic residues" evidence="1">
    <location>
        <begin position="542"/>
        <end position="556"/>
    </location>
</feature>
<sequence length="605" mass="68933">MSTRDLCASSCGAVWRWEEAGESLANAFASYQRSCLFLESSLIVDHSSSKDLALRIDSALKTLHVKITNELVQSRLALVRMRNKISSRLYSLPKKILSQIFMDVVYVPTAEDRRQSMASHVNRIYTRLHTLLAVCTTWRNVGIAHKPLWSIIPVYEGQSKRLAPRLSIDRSTASRYSNTGIHLVALISSQHGHHIPLVDGKKPKFDTVNIKSKSPLAILQFLNNLAKPLGAWPTYQHLSELSIYQVREERRGIKGPKEYPDIFYDCVMYTVQGRGQNPLLELFQYLSLLRVRGATMLWGQIKLSDRLVDLRLQSINFRSDSQLLDFLEALNTAPELRDLKIISVIVFPASTSDSPPPSRSVKCPVPKLQTLLLQDLDYNALRILQGSLAPGPYHTTLCLTEKITFIHEPRKEPIIVDLRDLYKVLKRISVDKLVLCGEWEDKNAWLDHTELRSVLQSLPTVKTLIMTYWKFRKEDLLALERPRSGGKGSKRATVRFPSLTAMYLEDAQMLEVGPFRSIVPSHKLQKMSLSGCVRPTPKNDPDNEIDTNMDTDSDGADDFKDSIDWHDLDPKDKVVKWLMTQVAQFYLGDIPETESRDYDTSEWKL</sequence>
<accession>A0A8H3HF34</accession>
<comment type="caution">
    <text evidence="2">The sequence shown here is derived from an EMBL/GenBank/DDBJ whole genome shotgun (WGS) entry which is preliminary data.</text>
</comment>
<proteinExistence type="predicted"/>
<dbReference type="Proteomes" id="UP000663831">
    <property type="component" value="Unassembled WGS sequence"/>
</dbReference>
<protein>
    <recommendedName>
        <fullName evidence="4">F-box domain-containing protein</fullName>
    </recommendedName>
</protein>
<dbReference type="AlphaFoldDB" id="A0A8H3HF34"/>
<dbReference type="EMBL" id="CAJMWV010005250">
    <property type="protein sequence ID" value="CAE6509953.1"/>
    <property type="molecule type" value="Genomic_DNA"/>
</dbReference>
<organism evidence="2 3">
    <name type="scientific">Rhizoctonia solani</name>
    <dbReference type="NCBI Taxonomy" id="456999"/>
    <lineage>
        <taxon>Eukaryota</taxon>
        <taxon>Fungi</taxon>
        <taxon>Dikarya</taxon>
        <taxon>Basidiomycota</taxon>
        <taxon>Agaricomycotina</taxon>
        <taxon>Agaricomycetes</taxon>
        <taxon>Cantharellales</taxon>
        <taxon>Ceratobasidiaceae</taxon>
        <taxon>Rhizoctonia</taxon>
    </lineage>
</organism>
<evidence type="ECO:0008006" key="4">
    <source>
        <dbReference type="Google" id="ProtNLM"/>
    </source>
</evidence>
<evidence type="ECO:0000256" key="1">
    <source>
        <dbReference type="SAM" id="MobiDB-lite"/>
    </source>
</evidence>
<name>A0A8H3HF34_9AGAM</name>
<evidence type="ECO:0000313" key="3">
    <source>
        <dbReference type="Proteomes" id="UP000663831"/>
    </source>
</evidence>
<gene>
    <name evidence="2" type="ORF">RDB_LOCUS130056</name>
</gene>
<feature type="region of interest" description="Disordered" evidence="1">
    <location>
        <begin position="529"/>
        <end position="556"/>
    </location>
</feature>
<reference evidence="2" key="1">
    <citation type="submission" date="2021-01" db="EMBL/GenBank/DDBJ databases">
        <authorList>
            <person name="Kaushik A."/>
        </authorList>
    </citation>
    <scope>NUCLEOTIDE SEQUENCE</scope>
    <source>
        <strain evidence="2">AG3-1AP</strain>
    </source>
</reference>